<accession>A0A014Q2I0</accession>
<dbReference type="Gene3D" id="3.30.429.10">
    <property type="entry name" value="Macrophage Migration Inhibitory Factor"/>
    <property type="match status" value="1"/>
</dbReference>
<organism evidence="1 2">
    <name type="scientific">Erwinia mallotivora</name>
    <dbReference type="NCBI Taxonomy" id="69222"/>
    <lineage>
        <taxon>Bacteria</taxon>
        <taxon>Pseudomonadati</taxon>
        <taxon>Pseudomonadota</taxon>
        <taxon>Gammaproteobacteria</taxon>
        <taxon>Enterobacterales</taxon>
        <taxon>Erwiniaceae</taxon>
        <taxon>Erwinia</taxon>
    </lineage>
</organism>
<proteinExistence type="predicted"/>
<dbReference type="RefSeq" id="WP_034932929.1">
    <property type="nucleotide sequence ID" value="NZ_JFHN01000011.1"/>
</dbReference>
<dbReference type="EMBL" id="JFHN01000011">
    <property type="protein sequence ID" value="EXU77352.1"/>
    <property type="molecule type" value="Genomic_DNA"/>
</dbReference>
<reference evidence="1 2" key="1">
    <citation type="submission" date="2014-02" db="EMBL/GenBank/DDBJ databases">
        <title>Draft genome of Erwinia mallotivora strain BT-MARDI, a papaya dieback pathogen.</title>
        <authorList>
            <person name="Redzuan R."/>
            <person name="Abu Bakar N."/>
            <person name="Badrun R."/>
            <person name="Mohd Raih M.F."/>
            <person name="Rozano L."/>
            <person name="Mat Amin N."/>
        </authorList>
    </citation>
    <scope>NUCLEOTIDE SEQUENCE [LARGE SCALE GENOMIC DNA]</scope>
    <source>
        <strain evidence="1 2">BT-MARDI</strain>
    </source>
</reference>
<dbReference type="InterPro" id="IPR014347">
    <property type="entry name" value="Tautomerase/MIF_sf"/>
</dbReference>
<sequence>MPHINLSFHQGPEEHIDLADLSAALSDLITEKLGVDGQFVSVTIQPVDKNRWSEQVLEKYINQPGYQVIKPVAY</sequence>
<gene>
    <name evidence="1" type="ORF">BG55_00330</name>
</gene>
<dbReference type="Proteomes" id="UP000019918">
    <property type="component" value="Unassembled WGS sequence"/>
</dbReference>
<dbReference type="STRING" id="69222.BG55_00330"/>
<dbReference type="AlphaFoldDB" id="A0A014Q2I0"/>
<keyword evidence="2" id="KW-1185">Reference proteome</keyword>
<dbReference type="OrthoDB" id="6520675at2"/>
<dbReference type="PATRIC" id="fig|69222.5.peg.84"/>
<protein>
    <submittedName>
        <fullName evidence="1">Uncharacterized protein</fullName>
    </submittedName>
</protein>
<comment type="caution">
    <text evidence="1">The sequence shown here is derived from an EMBL/GenBank/DDBJ whole genome shotgun (WGS) entry which is preliminary data.</text>
</comment>
<dbReference type="SUPFAM" id="SSF55331">
    <property type="entry name" value="Tautomerase/MIF"/>
    <property type="match status" value="1"/>
</dbReference>
<evidence type="ECO:0000313" key="2">
    <source>
        <dbReference type="Proteomes" id="UP000019918"/>
    </source>
</evidence>
<evidence type="ECO:0000313" key="1">
    <source>
        <dbReference type="EMBL" id="EXU77352.1"/>
    </source>
</evidence>
<name>A0A014Q2I0_9GAMM</name>